<name>A0AAV5SFW8_9BILA</name>
<dbReference type="GO" id="GO:0008202">
    <property type="term" value="P:steroid metabolic process"/>
    <property type="evidence" value="ECO:0007669"/>
    <property type="project" value="TreeGrafter"/>
</dbReference>
<dbReference type="GO" id="GO:0016491">
    <property type="term" value="F:oxidoreductase activity"/>
    <property type="evidence" value="ECO:0007669"/>
    <property type="project" value="UniProtKB-KW"/>
</dbReference>
<dbReference type="SUPFAM" id="SSF51735">
    <property type="entry name" value="NAD(P)-binding Rossmann-fold domains"/>
    <property type="match status" value="2"/>
</dbReference>
<dbReference type="PROSITE" id="PS00061">
    <property type="entry name" value="ADH_SHORT"/>
    <property type="match status" value="1"/>
</dbReference>
<evidence type="ECO:0000313" key="2">
    <source>
        <dbReference type="EMBL" id="GMS79050.1"/>
    </source>
</evidence>
<feature type="non-terminal residue" evidence="2">
    <location>
        <position position="1"/>
    </location>
</feature>
<dbReference type="PANTHER" id="PTHR43313">
    <property type="entry name" value="SHORT-CHAIN DEHYDROGENASE/REDUCTASE FAMILY 9C"/>
    <property type="match status" value="1"/>
</dbReference>
<evidence type="ECO:0000313" key="3">
    <source>
        <dbReference type="Proteomes" id="UP001432027"/>
    </source>
</evidence>
<dbReference type="EMBL" id="BTSX01000001">
    <property type="protein sequence ID" value="GMS79050.1"/>
    <property type="molecule type" value="Genomic_DNA"/>
</dbReference>
<accession>A0AAV5SFW8</accession>
<dbReference type="Pfam" id="PF00106">
    <property type="entry name" value="adh_short"/>
    <property type="match status" value="1"/>
</dbReference>
<comment type="caution">
    <text evidence="2">The sequence shown here is derived from an EMBL/GenBank/DDBJ whole genome shotgun (WGS) entry which is preliminary data.</text>
</comment>
<dbReference type="PANTHER" id="PTHR43313:SF34">
    <property type="entry name" value="RETINOL DEHYDROGENASE 7"/>
    <property type="match status" value="1"/>
</dbReference>
<keyword evidence="1" id="KW-0560">Oxidoreductase</keyword>
<organism evidence="2 3">
    <name type="scientific">Pristionchus entomophagus</name>
    <dbReference type="NCBI Taxonomy" id="358040"/>
    <lineage>
        <taxon>Eukaryota</taxon>
        <taxon>Metazoa</taxon>
        <taxon>Ecdysozoa</taxon>
        <taxon>Nematoda</taxon>
        <taxon>Chromadorea</taxon>
        <taxon>Rhabditida</taxon>
        <taxon>Rhabditina</taxon>
        <taxon>Diplogasteromorpha</taxon>
        <taxon>Diplogasteroidea</taxon>
        <taxon>Neodiplogasteridae</taxon>
        <taxon>Pristionchus</taxon>
    </lineage>
</organism>
<proteinExistence type="predicted"/>
<dbReference type="AlphaFoldDB" id="A0AAV5SFW8"/>
<dbReference type="InterPro" id="IPR002347">
    <property type="entry name" value="SDR_fam"/>
</dbReference>
<reference evidence="2" key="1">
    <citation type="submission" date="2023-10" db="EMBL/GenBank/DDBJ databases">
        <title>Genome assembly of Pristionchus species.</title>
        <authorList>
            <person name="Yoshida K."/>
            <person name="Sommer R.J."/>
        </authorList>
    </citation>
    <scope>NUCLEOTIDE SEQUENCE</scope>
    <source>
        <strain evidence="2">RS0144</strain>
    </source>
</reference>
<dbReference type="InterPro" id="IPR036291">
    <property type="entry name" value="NAD(P)-bd_dom_sf"/>
</dbReference>
<dbReference type="Gene3D" id="3.40.50.720">
    <property type="entry name" value="NAD(P)-binding Rossmann-like Domain"/>
    <property type="match status" value="2"/>
</dbReference>
<dbReference type="Proteomes" id="UP001432027">
    <property type="component" value="Unassembled WGS sequence"/>
</dbReference>
<gene>
    <name evidence="2" type="ORF">PENTCL1PPCAC_1225</name>
</gene>
<dbReference type="InterPro" id="IPR020904">
    <property type="entry name" value="Sc_DH/Rdtase_CS"/>
</dbReference>
<dbReference type="PRINTS" id="PR00081">
    <property type="entry name" value="GDHRDH"/>
</dbReference>
<evidence type="ECO:0000256" key="1">
    <source>
        <dbReference type="ARBA" id="ARBA00023002"/>
    </source>
</evidence>
<sequence>SLQCETRGLPLITCPLDVTKDESVAEARIFVDNNLKNGIQLWAVVANAGVFTCYGPDDWCTIDDYKFSVEINTFGVVRCVQRSTVIFRVSVPASGPYSVAKYGVEAYIDCIRFIWQMSPSGSRSVLSSLFGNHHWLQFTVSIPLVFGVIAAYYIARYVWEKNTVGNYQKKAVFISGCDSGFGRALAIKCAKAGLTVFAGCLTKGGEESLQSETRGLPLITCPLDVTKDESIADARKFVKENLKNGIKLWAVVANAGVFTVYGPDDWCTIDEYKFSVEVNTFGVVRCVQAFMDLIKESEGRIVAVSSVSGRVSVSATGPYSVAKYGVEAYIDCIRQETAAYGVKCSLLEPGAFKTALLDKEAMRKRADTKWNSLTPAKRESWGEEFKEWFIHNTNKTIDNFGSSNIDIVVNNYFHAITAKFPRCRYLCGLDAVLFWLPVSLLDARIQDRLLALLTTGGDVLSNDLKKKFAKK</sequence>
<evidence type="ECO:0008006" key="4">
    <source>
        <dbReference type="Google" id="ProtNLM"/>
    </source>
</evidence>
<protein>
    <recommendedName>
        <fullName evidence="4">Dehydrogenase</fullName>
    </recommendedName>
</protein>
<feature type="non-terminal residue" evidence="2">
    <location>
        <position position="471"/>
    </location>
</feature>
<keyword evidence="3" id="KW-1185">Reference proteome</keyword>